<dbReference type="GeneID" id="11530533"/>
<dbReference type="InterPro" id="IPR019402">
    <property type="entry name" value="CWH43_N"/>
</dbReference>
<dbReference type="InterPro" id="IPR050911">
    <property type="entry name" value="DRAM/TMEM150_Autophagy_Mod"/>
</dbReference>
<evidence type="ECO:0000256" key="4">
    <source>
        <dbReference type="ARBA" id="ARBA00023136"/>
    </source>
</evidence>
<organism evidence="7 8">
    <name type="scientific">Tetrapisispora phaffii (strain ATCC 24235 / CBS 4417 / NBRC 1672 / NRRL Y-8282 / UCD 70-5)</name>
    <name type="common">Yeast</name>
    <name type="synonym">Fabospora phaffii</name>
    <dbReference type="NCBI Taxonomy" id="1071381"/>
    <lineage>
        <taxon>Eukaryota</taxon>
        <taxon>Fungi</taxon>
        <taxon>Dikarya</taxon>
        <taxon>Ascomycota</taxon>
        <taxon>Saccharomycotina</taxon>
        <taxon>Saccharomycetes</taxon>
        <taxon>Saccharomycetales</taxon>
        <taxon>Saccharomycetaceae</taxon>
        <taxon>Tetrapisispora</taxon>
    </lineage>
</organism>
<dbReference type="KEGG" id="tpf:TPHA_0N01400"/>
<dbReference type="Proteomes" id="UP000005666">
    <property type="component" value="Chromosome 14"/>
</dbReference>
<dbReference type="STRING" id="1071381.G8C193"/>
<dbReference type="EMBL" id="HE612869">
    <property type="protein sequence ID" value="CCE65921.1"/>
    <property type="molecule type" value="Genomic_DNA"/>
</dbReference>
<feature type="transmembrane region" description="Helical" evidence="5">
    <location>
        <begin position="12"/>
        <end position="34"/>
    </location>
</feature>
<dbReference type="Pfam" id="PF10277">
    <property type="entry name" value="Frag1"/>
    <property type="match status" value="1"/>
</dbReference>
<dbReference type="HOGENOM" id="CLU_050573_1_0_1"/>
<dbReference type="OrthoDB" id="10032492at2759"/>
<evidence type="ECO:0000313" key="7">
    <source>
        <dbReference type="EMBL" id="CCE65921.1"/>
    </source>
</evidence>
<keyword evidence="2 5" id="KW-0812">Transmembrane</keyword>
<evidence type="ECO:0000256" key="2">
    <source>
        <dbReference type="ARBA" id="ARBA00022692"/>
    </source>
</evidence>
<feature type="transmembrane region" description="Helical" evidence="5">
    <location>
        <begin position="263"/>
        <end position="282"/>
    </location>
</feature>
<reference evidence="7 8" key="1">
    <citation type="journal article" date="2011" name="Proc. Natl. Acad. Sci. U.S.A.">
        <title>Evolutionary erosion of yeast sex chromosomes by mating-type switching accidents.</title>
        <authorList>
            <person name="Gordon J.L."/>
            <person name="Armisen D."/>
            <person name="Proux-Wera E."/>
            <person name="Oheigeartaigh S.S."/>
            <person name="Byrne K.P."/>
            <person name="Wolfe K.H."/>
        </authorList>
    </citation>
    <scope>NUCLEOTIDE SEQUENCE [LARGE SCALE GENOMIC DNA]</scope>
    <source>
        <strain evidence="8">ATCC 24235 / CBS 4417 / NBRC 1672 / NRRL Y-8282 / UCD 70-5</strain>
    </source>
</reference>
<feature type="transmembrane region" description="Helical" evidence="5">
    <location>
        <begin position="168"/>
        <end position="192"/>
    </location>
</feature>
<dbReference type="GO" id="GO:0005886">
    <property type="term" value="C:plasma membrane"/>
    <property type="evidence" value="ECO:0007669"/>
    <property type="project" value="TreeGrafter"/>
</dbReference>
<evidence type="ECO:0000256" key="1">
    <source>
        <dbReference type="ARBA" id="ARBA00004127"/>
    </source>
</evidence>
<dbReference type="RefSeq" id="XP_003688355.1">
    <property type="nucleotide sequence ID" value="XM_003688307.1"/>
</dbReference>
<dbReference type="AlphaFoldDB" id="G8C193"/>
<name>G8C193_TETPH</name>
<feature type="domain" description="CWH43-like N-terminal" evidence="6">
    <location>
        <begin position="10"/>
        <end position="311"/>
    </location>
</feature>
<keyword evidence="4 5" id="KW-0472">Membrane</keyword>
<evidence type="ECO:0000259" key="6">
    <source>
        <dbReference type="Pfam" id="PF10277"/>
    </source>
</evidence>
<protein>
    <recommendedName>
        <fullName evidence="6">CWH43-like N-terminal domain-containing protein</fullName>
    </recommendedName>
</protein>
<keyword evidence="8" id="KW-1185">Reference proteome</keyword>
<sequence>MALPKPANYYFLVPLLSFIPWYVMLITFLITWAADGHPVYYFMHNKEQTTVYISDIGAMSLHPMFIICSGLQGLGYCVSVACEYYQRSGHWPFMRNRNNPSDKEYNRRNQNIIQDDPEDPEDPFADEYDDVLDDDQRSFDTIRKNYTESLLSSKFLMPPFYTKDERNLIFASFVLGLLGELALLLCSIFSTATHHNAHISLVVVFIVLMYISCSCLIAEYFLMGRHYAVLHPLANLDHKVDMKNMPLWKWEGYVWNKFTISGVLKSVWIALAILWALLFAGIDDESTSAVFEWILSFWLGVFFMIMSVDFYLGGRYKCSRYFHQVESFAGYYKYDNVVNNNHNASQQQQPTYFAHDSNNRAILEDPFQDIDLETESIKLNLH</sequence>
<feature type="transmembrane region" description="Helical" evidence="5">
    <location>
        <begin position="294"/>
        <end position="312"/>
    </location>
</feature>
<dbReference type="eggNOG" id="ENOG502RZQS">
    <property type="taxonomic scope" value="Eukaryota"/>
</dbReference>
<comment type="subcellular location">
    <subcellularLocation>
        <location evidence="1">Endomembrane system</location>
        <topology evidence="1">Multi-pass membrane protein</topology>
    </subcellularLocation>
</comment>
<keyword evidence="3 5" id="KW-1133">Transmembrane helix</keyword>
<feature type="transmembrane region" description="Helical" evidence="5">
    <location>
        <begin position="198"/>
        <end position="222"/>
    </location>
</feature>
<dbReference type="PANTHER" id="PTHR21324">
    <property type="entry name" value="FASTING-INDUCIBLE INTEGRAL MEMBRANE PROTEIN TM6P1-RELATED"/>
    <property type="match status" value="1"/>
</dbReference>
<evidence type="ECO:0000256" key="5">
    <source>
        <dbReference type="SAM" id="Phobius"/>
    </source>
</evidence>
<proteinExistence type="predicted"/>
<evidence type="ECO:0000313" key="8">
    <source>
        <dbReference type="Proteomes" id="UP000005666"/>
    </source>
</evidence>
<dbReference type="GO" id="GO:0012505">
    <property type="term" value="C:endomembrane system"/>
    <property type="evidence" value="ECO:0007669"/>
    <property type="project" value="UniProtKB-SubCell"/>
</dbReference>
<accession>G8C193</accession>
<dbReference type="PANTHER" id="PTHR21324:SF2">
    <property type="entry name" value="EG:22E5.9 PROTEIN"/>
    <property type="match status" value="1"/>
</dbReference>
<gene>
    <name evidence="7" type="primary">TPHA0N01400</name>
    <name evidence="7" type="ordered locus">TPHA_0N01400</name>
</gene>
<evidence type="ECO:0000256" key="3">
    <source>
        <dbReference type="ARBA" id="ARBA00022989"/>
    </source>
</evidence>
<feature type="transmembrane region" description="Helical" evidence="5">
    <location>
        <begin position="64"/>
        <end position="85"/>
    </location>
</feature>
<dbReference type="OMA" id="CEYYQRS"/>